<evidence type="ECO:0000313" key="1">
    <source>
        <dbReference type="EMBL" id="EZQ07102.1"/>
    </source>
</evidence>
<reference evidence="1 2" key="1">
    <citation type="submission" date="2014-03" db="EMBL/GenBank/DDBJ databases">
        <title>Draft genome sequence of the novel thermoacidophilic archaea Acidianus copahuensis ALE1 strain, isolated from Copahue volcanic area in Neuquen Argentina.</title>
        <authorList>
            <person name="Urbieta M.S."/>
            <person name="Rascovan N."/>
            <person name="Castro C."/>
            <person name="Revale S."/>
            <person name="Giaveno M.A."/>
            <person name="Vazquez M.P."/>
            <person name="Donati E.R."/>
        </authorList>
    </citation>
    <scope>NUCLEOTIDE SEQUENCE [LARGE SCALE GENOMIC DNA]</scope>
    <source>
        <strain evidence="1 2">ALE1</strain>
    </source>
</reference>
<proteinExistence type="predicted"/>
<accession>A0A031LPT9</accession>
<sequence length="161" mass="17887">MPYVEGGICYPGEKEVKIRDVIVVRPFSALVGDKFIAFPPLSVISNMCSRSLKGKYWVDGVRVKGNEEIIFHKGKIMVNAKIKILSPEFTPGYVLSKLISGKKISIEPANSKNVIVEANGFPLIYIEKSKIHVASIDEKAILQAAAYSLLYYISSEYSEEL</sequence>
<protein>
    <submittedName>
        <fullName evidence="1">Uncharacterized protein</fullName>
    </submittedName>
</protein>
<name>A0A031LPT9_9CREN</name>
<dbReference type="EMBL" id="JFZT01000039">
    <property type="protein sequence ID" value="EZQ07102.1"/>
    <property type="molecule type" value="Genomic_DNA"/>
</dbReference>
<dbReference type="Proteomes" id="UP000024332">
    <property type="component" value="Unassembled WGS sequence"/>
</dbReference>
<dbReference type="AlphaFoldDB" id="A0A031LPT9"/>
<dbReference type="RefSeq" id="WP_048099325.1">
    <property type="nucleotide sequence ID" value="NZ_JFZT01000039.1"/>
</dbReference>
<gene>
    <name evidence="1" type="ORF">CM19_05285</name>
</gene>
<dbReference type="OrthoDB" id="43036at2157"/>
<comment type="caution">
    <text evidence="1">The sequence shown here is derived from an EMBL/GenBank/DDBJ whole genome shotgun (WGS) entry which is preliminary data.</text>
</comment>
<evidence type="ECO:0000313" key="2">
    <source>
        <dbReference type="Proteomes" id="UP000024332"/>
    </source>
</evidence>
<organism evidence="1 2">
    <name type="scientific">Candidatus Acidianus copahuensis</name>
    <dbReference type="NCBI Taxonomy" id="1160895"/>
    <lineage>
        <taxon>Archaea</taxon>
        <taxon>Thermoproteota</taxon>
        <taxon>Thermoprotei</taxon>
        <taxon>Sulfolobales</taxon>
        <taxon>Sulfolobaceae</taxon>
        <taxon>Acidianus</taxon>
    </lineage>
</organism>
<keyword evidence="2" id="KW-1185">Reference proteome</keyword>